<dbReference type="GO" id="GO:0006364">
    <property type="term" value="P:rRNA processing"/>
    <property type="evidence" value="ECO:0007669"/>
    <property type="project" value="UniProtKB-KW"/>
</dbReference>
<sequence length="301" mass="34118">MEPLIETVTQQLQLAAGETRRLFHGRGHRYPGLEHLVIDWFAPVAVVRLYEEVEPGWCERLCAALAQVAGIEALVVQSRGRGRETRNEIAWGQVPERLAATELGLQYWVSPLQNQNSGLFLDMREGRRWVREQARGARVLNLFAYSCAFSVAAMAGGAASVVNLDMSRGALARGRENHQLNGHDQRDVRYLGHDLLKSWGKLRKLGPYDLILIDPPSFQPGSFIAEQDYRKVVRRLPELTQIGSRILACHNDPLHDSGFIRALMAQECPQFAFRERLDNPDDFPEQDPERALKVLLFEREA</sequence>
<dbReference type="AlphaFoldDB" id="A0A1A9EXR2"/>
<organism evidence="6 7">
    <name type="scientific">Marinobacterium aestuarii</name>
    <dbReference type="NCBI Taxonomy" id="1821621"/>
    <lineage>
        <taxon>Bacteria</taxon>
        <taxon>Pseudomonadati</taxon>
        <taxon>Pseudomonadota</taxon>
        <taxon>Gammaproteobacteria</taxon>
        <taxon>Oceanospirillales</taxon>
        <taxon>Oceanospirillaceae</taxon>
        <taxon>Marinobacterium</taxon>
    </lineage>
</organism>
<keyword evidence="3 6" id="KW-0808">Transferase</keyword>
<name>A0A1A9EXR2_9GAMM</name>
<dbReference type="GO" id="GO:0032259">
    <property type="term" value="P:methylation"/>
    <property type="evidence" value="ECO:0007669"/>
    <property type="project" value="UniProtKB-KW"/>
</dbReference>
<keyword evidence="1" id="KW-0698">rRNA processing</keyword>
<accession>A0A1A9EXR2</accession>
<keyword evidence="4" id="KW-0949">S-adenosyl-L-methionine</keyword>
<dbReference type="KEGG" id="mars:A8C75_07275"/>
<dbReference type="GO" id="GO:0008168">
    <property type="term" value="F:methyltransferase activity"/>
    <property type="evidence" value="ECO:0007669"/>
    <property type="project" value="UniProtKB-KW"/>
</dbReference>
<dbReference type="PANTHER" id="PTHR43042:SF3">
    <property type="entry name" value="RIBOSOMAL RNA LARGE SUBUNIT METHYLTRANSFERASE YWBD-RELATED"/>
    <property type="match status" value="1"/>
</dbReference>
<dbReference type="RefSeq" id="WP_067380092.1">
    <property type="nucleotide sequence ID" value="NZ_CP015839.1"/>
</dbReference>
<proteinExistence type="predicted"/>
<keyword evidence="7" id="KW-1185">Reference proteome</keyword>
<evidence type="ECO:0000256" key="3">
    <source>
        <dbReference type="ARBA" id="ARBA00022679"/>
    </source>
</evidence>
<dbReference type="STRING" id="1821621.A8C75_07275"/>
<dbReference type="CDD" id="cd02440">
    <property type="entry name" value="AdoMet_MTases"/>
    <property type="match status" value="1"/>
</dbReference>
<dbReference type="Proteomes" id="UP000078070">
    <property type="component" value="Chromosome"/>
</dbReference>
<evidence type="ECO:0000313" key="6">
    <source>
        <dbReference type="EMBL" id="ANG62313.1"/>
    </source>
</evidence>
<keyword evidence="2 6" id="KW-0489">Methyltransferase</keyword>
<evidence type="ECO:0000259" key="5">
    <source>
        <dbReference type="Pfam" id="PF10672"/>
    </source>
</evidence>
<dbReference type="InterPro" id="IPR029063">
    <property type="entry name" value="SAM-dependent_MTases_sf"/>
</dbReference>
<dbReference type="PANTHER" id="PTHR43042">
    <property type="entry name" value="SAM-DEPENDENT METHYLTRANSFERASE"/>
    <property type="match status" value="1"/>
</dbReference>
<dbReference type="Gene3D" id="3.40.50.150">
    <property type="entry name" value="Vaccinia Virus protein VP39"/>
    <property type="match status" value="1"/>
</dbReference>
<dbReference type="OrthoDB" id="9805492at2"/>
<reference evidence="7" key="1">
    <citation type="submission" date="2016-05" db="EMBL/GenBank/DDBJ databases">
        <authorList>
            <person name="Baek K."/>
            <person name="Yang S.-J."/>
        </authorList>
    </citation>
    <scope>NUCLEOTIDE SEQUENCE [LARGE SCALE GENOMIC DNA]</scope>
    <source>
        <strain evidence="7">ST58-10</strain>
    </source>
</reference>
<feature type="domain" description="S-adenosylmethionine-dependent methyltransferase" evidence="5">
    <location>
        <begin position="20"/>
        <end position="297"/>
    </location>
</feature>
<dbReference type="Pfam" id="PF10672">
    <property type="entry name" value="Methyltrans_SAM"/>
    <property type="match status" value="1"/>
</dbReference>
<gene>
    <name evidence="6" type="ORF">A8C75_07275</name>
</gene>
<dbReference type="EMBL" id="CP015839">
    <property type="protein sequence ID" value="ANG62313.1"/>
    <property type="molecule type" value="Genomic_DNA"/>
</dbReference>
<evidence type="ECO:0000256" key="4">
    <source>
        <dbReference type="ARBA" id="ARBA00022691"/>
    </source>
</evidence>
<dbReference type="SUPFAM" id="SSF53335">
    <property type="entry name" value="S-adenosyl-L-methionine-dependent methyltransferases"/>
    <property type="match status" value="1"/>
</dbReference>
<evidence type="ECO:0000313" key="7">
    <source>
        <dbReference type="Proteomes" id="UP000078070"/>
    </source>
</evidence>
<evidence type="ECO:0000256" key="1">
    <source>
        <dbReference type="ARBA" id="ARBA00022552"/>
    </source>
</evidence>
<evidence type="ECO:0000256" key="2">
    <source>
        <dbReference type="ARBA" id="ARBA00022603"/>
    </source>
</evidence>
<protein>
    <submittedName>
        <fullName evidence="6">Methyltransferase</fullName>
    </submittedName>
</protein>
<reference evidence="6 7" key="2">
    <citation type="journal article" date="2018" name="Int. J. Syst. Evol. Microbiol.">
        <title>Marinobacterium aestuarii sp. nov., a benzene-degrading marine bacterium isolated from estuary sediment.</title>
        <authorList>
            <person name="Bae S.S."/>
            <person name="Jung J."/>
            <person name="Chung D."/>
            <person name="Baek K."/>
        </authorList>
    </citation>
    <scope>NUCLEOTIDE SEQUENCE [LARGE SCALE GENOMIC DNA]</scope>
    <source>
        <strain evidence="6 7">ST58-10</strain>
    </source>
</reference>
<dbReference type="InterPro" id="IPR019614">
    <property type="entry name" value="SAM-dep_methyl-trfase"/>
</dbReference>
<dbReference type="Gene3D" id="3.30.750.80">
    <property type="entry name" value="RNA methyltransferase domain (HRMD) like"/>
    <property type="match status" value="1"/>
</dbReference>